<feature type="compositionally biased region" description="Polar residues" evidence="1">
    <location>
        <begin position="56"/>
        <end position="65"/>
    </location>
</feature>
<gene>
    <name evidence="3" type="ORF">CDEB00056_LOCUS15534</name>
</gene>
<feature type="compositionally biased region" description="Acidic residues" evidence="1">
    <location>
        <begin position="514"/>
        <end position="526"/>
    </location>
</feature>
<feature type="compositionally biased region" description="Low complexity" evidence="1">
    <location>
        <begin position="527"/>
        <end position="537"/>
    </location>
</feature>
<proteinExistence type="predicted"/>
<organism evidence="3">
    <name type="scientific">Chaetoceros debilis</name>
    <dbReference type="NCBI Taxonomy" id="122233"/>
    <lineage>
        <taxon>Eukaryota</taxon>
        <taxon>Sar</taxon>
        <taxon>Stramenopiles</taxon>
        <taxon>Ochrophyta</taxon>
        <taxon>Bacillariophyta</taxon>
        <taxon>Coscinodiscophyceae</taxon>
        <taxon>Chaetocerotophycidae</taxon>
        <taxon>Chaetocerotales</taxon>
        <taxon>Chaetocerotaceae</taxon>
        <taxon>Chaetoceros</taxon>
    </lineage>
</organism>
<evidence type="ECO:0000256" key="1">
    <source>
        <dbReference type="SAM" id="MobiDB-lite"/>
    </source>
</evidence>
<feature type="compositionally biased region" description="Low complexity" evidence="1">
    <location>
        <begin position="35"/>
        <end position="55"/>
    </location>
</feature>
<accession>A0A7S3VCF5</accession>
<reference evidence="3" key="1">
    <citation type="submission" date="2021-01" db="EMBL/GenBank/DDBJ databases">
        <authorList>
            <person name="Corre E."/>
            <person name="Pelletier E."/>
            <person name="Niang G."/>
            <person name="Scheremetjew M."/>
            <person name="Finn R."/>
            <person name="Kale V."/>
            <person name="Holt S."/>
            <person name="Cochrane G."/>
            <person name="Meng A."/>
            <person name="Brown T."/>
            <person name="Cohen L."/>
        </authorList>
    </citation>
    <scope>NUCLEOTIDE SEQUENCE</scope>
    <source>
        <strain evidence="3">MM31A-1</strain>
    </source>
</reference>
<evidence type="ECO:0000256" key="2">
    <source>
        <dbReference type="SAM" id="SignalP"/>
    </source>
</evidence>
<sequence>MMMRKQSVRSSLSIVAAAGALLLQSTGPAGTGRGTVTVVAASSSSKSTPTPTPTSIGSSRENNFNSTSSSLSSSSSVTDAYHQEQQKLNGTEHRGPLHRQSHENDGFNNNNNNSSSISESGRQHMPKNSDHENDEDKEKRNSNSNSRARKDFFQSLSDTIIHSSSETLSKVLQGDLAGRVPSNLFGQTLRQEIANCPFQHVTHINNSNDGSQTNNNYKNISSSVPHLSKTASSLDDNHQDVISQEILSSHQYSNLNPIQHTKLYGGAQYHRTLQSFHHLIHTLPLSKVTPDEVALLIHGINTDAHHDGEDLLKAVAMLSSTKMEQVMDMVLLDMARRIEFVLLRMWDVVEYTLLVSGDEMAGRTTMPIVSRNIDDHANHVRRRGNNDDNHQIRKGIGSASYISYEYSKRQGQEHGTHAHANTHLHTQRKINTKEVTKDMRKMVKDIFHDFVREKVRLAYVLCLKDTAAMFAFISWDLALGDRSGSNLSLAALRSNTGRSNGSNGSGGNYHSMEEWDPFDDDDDNDDMITNNNNSNGSNDRRRKGGDLVGGVLNQGEDHIHVPVNTQRGRAIVDSRVDAVLMEVMEAVQAASAQSSCYGEHLQQTTAAINVLVHHVTRRWRIDIAQNAMSKFNSFCMLPLHDEFLGYLRREMNKRLVEDLDGEGGHWKYNLLGKADL</sequence>
<dbReference type="EMBL" id="HBIO01020174">
    <property type="protein sequence ID" value="CAE0470681.1"/>
    <property type="molecule type" value="Transcribed_RNA"/>
</dbReference>
<evidence type="ECO:0000313" key="3">
    <source>
        <dbReference type="EMBL" id="CAE0470681.1"/>
    </source>
</evidence>
<feature type="compositionally biased region" description="Basic and acidic residues" evidence="1">
    <location>
        <begin position="127"/>
        <end position="141"/>
    </location>
</feature>
<keyword evidence="2" id="KW-0732">Signal</keyword>
<dbReference type="AlphaFoldDB" id="A0A7S3VCF5"/>
<name>A0A7S3VCF5_9STRA</name>
<protein>
    <recommendedName>
        <fullName evidence="4">Spindle pole body component</fullName>
    </recommendedName>
</protein>
<feature type="signal peptide" evidence="2">
    <location>
        <begin position="1"/>
        <end position="28"/>
    </location>
</feature>
<feature type="region of interest" description="Disordered" evidence="1">
    <location>
        <begin position="25"/>
        <end position="149"/>
    </location>
</feature>
<evidence type="ECO:0008006" key="4">
    <source>
        <dbReference type="Google" id="ProtNLM"/>
    </source>
</evidence>
<feature type="compositionally biased region" description="Low complexity" evidence="1">
    <location>
        <begin position="66"/>
        <end position="76"/>
    </location>
</feature>
<feature type="compositionally biased region" description="Low complexity" evidence="1">
    <location>
        <begin position="493"/>
        <end position="502"/>
    </location>
</feature>
<feature type="chain" id="PRO_5030772759" description="Spindle pole body component" evidence="2">
    <location>
        <begin position="29"/>
        <end position="676"/>
    </location>
</feature>
<feature type="compositionally biased region" description="Basic and acidic residues" evidence="1">
    <location>
        <begin position="81"/>
        <end position="105"/>
    </location>
</feature>
<feature type="region of interest" description="Disordered" evidence="1">
    <location>
        <begin position="493"/>
        <end position="547"/>
    </location>
</feature>
<feature type="compositionally biased region" description="Low complexity" evidence="1">
    <location>
        <begin position="108"/>
        <end position="120"/>
    </location>
</feature>